<proteinExistence type="predicted"/>
<dbReference type="Proteomes" id="UP000269945">
    <property type="component" value="Unassembled WGS sequence"/>
</dbReference>
<feature type="region of interest" description="Disordered" evidence="1">
    <location>
        <begin position="1"/>
        <end position="54"/>
    </location>
</feature>
<feature type="compositionally biased region" description="Basic and acidic residues" evidence="1">
    <location>
        <begin position="1"/>
        <end position="13"/>
    </location>
</feature>
<sequence length="54" mass="5829">MTESQSQKDKDPVNKSGGKVKRSGPKAKLGTSSITRSCLTKQQNSTRKFPTTSS</sequence>
<evidence type="ECO:0000256" key="1">
    <source>
        <dbReference type="SAM" id="MobiDB-lite"/>
    </source>
</evidence>
<organism evidence="2 3">
    <name type="scientific">Gulo gulo</name>
    <name type="common">Wolverine</name>
    <name type="synonym">Gluton</name>
    <dbReference type="NCBI Taxonomy" id="48420"/>
    <lineage>
        <taxon>Eukaryota</taxon>
        <taxon>Metazoa</taxon>
        <taxon>Chordata</taxon>
        <taxon>Craniata</taxon>
        <taxon>Vertebrata</taxon>
        <taxon>Euteleostomi</taxon>
        <taxon>Mammalia</taxon>
        <taxon>Eutheria</taxon>
        <taxon>Laurasiatheria</taxon>
        <taxon>Carnivora</taxon>
        <taxon>Caniformia</taxon>
        <taxon>Musteloidea</taxon>
        <taxon>Mustelidae</taxon>
        <taxon>Guloninae</taxon>
        <taxon>Gulo</taxon>
    </lineage>
</organism>
<evidence type="ECO:0000313" key="2">
    <source>
        <dbReference type="EMBL" id="VCW68196.1"/>
    </source>
</evidence>
<dbReference type="EMBL" id="CYRY02003591">
    <property type="protein sequence ID" value="VCW68196.1"/>
    <property type="molecule type" value="Genomic_DNA"/>
</dbReference>
<dbReference type="AlphaFoldDB" id="A0A9X9LHA1"/>
<feature type="compositionally biased region" description="Polar residues" evidence="1">
    <location>
        <begin position="30"/>
        <end position="54"/>
    </location>
</feature>
<keyword evidence="3" id="KW-1185">Reference proteome</keyword>
<reference evidence="2 3" key="1">
    <citation type="submission" date="2018-10" db="EMBL/GenBank/DDBJ databases">
        <authorList>
            <person name="Ekblom R."/>
            <person name="Jareborg N."/>
        </authorList>
    </citation>
    <scope>NUCLEOTIDE SEQUENCE [LARGE SCALE GENOMIC DNA]</scope>
    <source>
        <tissue evidence="2">Muscle</tissue>
    </source>
</reference>
<protein>
    <submittedName>
        <fullName evidence="2">Uncharacterized protein</fullName>
    </submittedName>
</protein>
<accession>A0A9X9LHA1</accession>
<comment type="caution">
    <text evidence="2">The sequence shown here is derived from an EMBL/GenBank/DDBJ whole genome shotgun (WGS) entry which is preliminary data.</text>
</comment>
<evidence type="ECO:0000313" key="3">
    <source>
        <dbReference type="Proteomes" id="UP000269945"/>
    </source>
</evidence>
<name>A0A9X9LHA1_GULGU</name>
<gene>
    <name evidence="2" type="ORF">BN2614_LOCUS1</name>
</gene>